<dbReference type="InterPro" id="IPR002347">
    <property type="entry name" value="SDR_fam"/>
</dbReference>
<reference evidence="2 3" key="1">
    <citation type="submission" date="2015-06" db="EMBL/GenBank/DDBJ databases">
        <title>Draft genome of the ant-associated black yeast Phialophora attae CBS 131958.</title>
        <authorList>
            <person name="Moreno L.F."/>
            <person name="Stielow B.J."/>
            <person name="de Hoog S."/>
            <person name="Vicente V.A."/>
            <person name="Weiss V.A."/>
            <person name="de Vries M."/>
            <person name="Cruz L.M."/>
            <person name="Souza E.M."/>
        </authorList>
    </citation>
    <scope>NUCLEOTIDE SEQUENCE [LARGE SCALE GENOMIC DNA]</scope>
    <source>
        <strain evidence="2 3">CBS 131958</strain>
    </source>
</reference>
<dbReference type="PROSITE" id="PS00061">
    <property type="entry name" value="ADH_SHORT"/>
    <property type="match status" value="1"/>
</dbReference>
<dbReference type="Pfam" id="PF13561">
    <property type="entry name" value="adh_short_C2"/>
    <property type="match status" value="1"/>
</dbReference>
<dbReference type="Proteomes" id="UP000038010">
    <property type="component" value="Unassembled WGS sequence"/>
</dbReference>
<evidence type="ECO:0000313" key="2">
    <source>
        <dbReference type="EMBL" id="KPI34984.1"/>
    </source>
</evidence>
<dbReference type="OrthoDB" id="1669814at2759"/>
<dbReference type="PRINTS" id="PR00080">
    <property type="entry name" value="SDRFAMILY"/>
</dbReference>
<proteinExistence type="predicted"/>
<dbReference type="PRINTS" id="PR00081">
    <property type="entry name" value="GDHRDH"/>
</dbReference>
<dbReference type="GeneID" id="28732697"/>
<dbReference type="CDD" id="cd05233">
    <property type="entry name" value="SDR_c"/>
    <property type="match status" value="1"/>
</dbReference>
<dbReference type="InterPro" id="IPR036291">
    <property type="entry name" value="NAD(P)-bd_dom_sf"/>
</dbReference>
<comment type="caution">
    <text evidence="2">The sequence shown here is derived from an EMBL/GenBank/DDBJ whole genome shotgun (WGS) entry which is preliminary data.</text>
</comment>
<evidence type="ECO:0000313" key="3">
    <source>
        <dbReference type="Proteomes" id="UP000038010"/>
    </source>
</evidence>
<accession>A0A0N1GXJ6</accession>
<protein>
    <submittedName>
        <fullName evidence="2">3-oxoacyl-[acyl-carrier-protein] FabG</fullName>
    </submittedName>
</protein>
<dbReference type="GO" id="GO:0016491">
    <property type="term" value="F:oxidoreductase activity"/>
    <property type="evidence" value="ECO:0007669"/>
    <property type="project" value="UniProtKB-ARBA"/>
</dbReference>
<dbReference type="RefSeq" id="XP_017994947.1">
    <property type="nucleotide sequence ID" value="XM_018140817.1"/>
</dbReference>
<name>A0A0N1GXJ6_9EURO</name>
<dbReference type="InterPro" id="IPR020904">
    <property type="entry name" value="Sc_DH/Rdtase_CS"/>
</dbReference>
<dbReference type="STRING" id="1664694.A0A0N1GXJ6"/>
<dbReference type="VEuPathDB" id="FungiDB:AB675_11928"/>
<dbReference type="Gene3D" id="3.40.50.720">
    <property type="entry name" value="NAD(P)-binding Rossmann-like Domain"/>
    <property type="match status" value="1"/>
</dbReference>
<sequence>MSTLKEQVIIVTGASSGIGKATSIRLAKEGAVLALADINEKSLALTLQQCAQASNDNQKHLTRRLDVCSTTDIEQFVKDVMAELGSITHVFNCAGINPTTLEISQISDDYWHKMVDTNLKSMFTMTRACLPHMKSGGSFVNVSSVLGLHPTEGLGVYCATKYAVIGMSKCLALETGRRGIRVNVICPGPINTPTNNSVREGKERVDATAATIGLGRLGTAEEVADVVAFLFSEQSRYVNGSVVEINGGMGMPA</sequence>
<dbReference type="EMBL" id="LFJN01000046">
    <property type="protein sequence ID" value="KPI34984.1"/>
    <property type="molecule type" value="Genomic_DNA"/>
</dbReference>
<gene>
    <name evidence="2" type="ORF">AB675_11928</name>
</gene>
<evidence type="ECO:0000256" key="1">
    <source>
        <dbReference type="ARBA" id="ARBA00022857"/>
    </source>
</evidence>
<dbReference type="AlphaFoldDB" id="A0A0N1GXJ6"/>
<dbReference type="PANTHER" id="PTHR43975">
    <property type="entry name" value="ZGC:101858"/>
    <property type="match status" value="1"/>
</dbReference>
<keyword evidence="3" id="KW-1185">Reference proteome</keyword>
<dbReference type="PANTHER" id="PTHR43975:SF2">
    <property type="entry name" value="EG:BACR7A4.14 PROTEIN-RELATED"/>
    <property type="match status" value="1"/>
</dbReference>
<keyword evidence="1" id="KW-0521">NADP</keyword>
<organism evidence="2 3">
    <name type="scientific">Cyphellophora attinorum</name>
    <dbReference type="NCBI Taxonomy" id="1664694"/>
    <lineage>
        <taxon>Eukaryota</taxon>
        <taxon>Fungi</taxon>
        <taxon>Dikarya</taxon>
        <taxon>Ascomycota</taxon>
        <taxon>Pezizomycotina</taxon>
        <taxon>Eurotiomycetes</taxon>
        <taxon>Chaetothyriomycetidae</taxon>
        <taxon>Chaetothyriales</taxon>
        <taxon>Cyphellophoraceae</taxon>
        <taxon>Cyphellophora</taxon>
    </lineage>
</organism>
<dbReference type="FunFam" id="3.40.50.720:FF:000084">
    <property type="entry name" value="Short-chain dehydrogenase reductase"/>
    <property type="match status" value="1"/>
</dbReference>
<dbReference type="SUPFAM" id="SSF51735">
    <property type="entry name" value="NAD(P)-binding Rossmann-fold domains"/>
    <property type="match status" value="1"/>
</dbReference>